<name>A0A8B7NZJ8_HYAAZ</name>
<keyword evidence="1" id="KW-0995">Kinetochore</keyword>
<reference evidence="3" key="1">
    <citation type="submission" date="2025-08" db="UniProtKB">
        <authorList>
            <consortium name="RefSeq"/>
        </authorList>
    </citation>
    <scope>IDENTIFICATION</scope>
    <source>
        <tissue evidence="3">Whole organism</tissue>
    </source>
</reference>
<proteinExistence type="inferred from homology"/>
<keyword evidence="1" id="KW-0137">Centromere</keyword>
<protein>
    <recommendedName>
        <fullName evidence="1">Kinetochore protein Spc24</fullName>
    </recommendedName>
</protein>
<keyword evidence="1" id="KW-0131">Cell cycle</keyword>
<keyword evidence="1" id="KW-0498">Mitosis</keyword>
<dbReference type="InterPro" id="IPR013252">
    <property type="entry name" value="Ndc80_Spc24"/>
</dbReference>
<keyword evidence="1" id="KW-0132">Cell division</keyword>
<dbReference type="RefSeq" id="XP_018019198.1">
    <property type="nucleotide sequence ID" value="XM_018163709.2"/>
</dbReference>
<comment type="subcellular location">
    <subcellularLocation>
        <location evidence="1">Nucleus</location>
    </subcellularLocation>
    <subcellularLocation>
        <location evidence="1">Chromosome</location>
        <location evidence="1">Centromere</location>
        <location evidence="1">Kinetochore</location>
    </subcellularLocation>
</comment>
<keyword evidence="1" id="KW-0539">Nucleus</keyword>
<dbReference type="KEGG" id="hazt:108675681"/>
<keyword evidence="2" id="KW-1185">Reference proteome</keyword>
<organism evidence="2 3">
    <name type="scientific">Hyalella azteca</name>
    <name type="common">Amphipod</name>
    <dbReference type="NCBI Taxonomy" id="294128"/>
    <lineage>
        <taxon>Eukaryota</taxon>
        <taxon>Metazoa</taxon>
        <taxon>Ecdysozoa</taxon>
        <taxon>Arthropoda</taxon>
        <taxon>Crustacea</taxon>
        <taxon>Multicrustacea</taxon>
        <taxon>Malacostraca</taxon>
        <taxon>Eumalacostraca</taxon>
        <taxon>Peracarida</taxon>
        <taxon>Amphipoda</taxon>
        <taxon>Senticaudata</taxon>
        <taxon>Talitrida</taxon>
        <taxon>Talitroidea</taxon>
        <taxon>Hyalellidae</taxon>
        <taxon>Hyalella</taxon>
    </lineage>
</organism>
<sequence>MASINAVAAPDFQANGYSNNISLSASSHLNQQPSHHSELANLIKRSEAQSTKYLHILQKEREENIQEIQTAYGCYKQFSQEFDLSQEELKETIQGLLRAEAAHQKQLDASRTAQDRLDTASLKAEIEKFEKIKDACNADTRKIEEQIMEQQRVLASIAERCKQLSSNKSSILPKIKKKINLYTRLTHITWKYNSPENEVCGFVARPERKETIPFKLNTQSNSEFFISNFLWDQLTLDSTDFD</sequence>
<evidence type="ECO:0000313" key="2">
    <source>
        <dbReference type="Proteomes" id="UP000694843"/>
    </source>
</evidence>
<comment type="function">
    <text evidence="1">Acts as a component of the essential kinetochore-associated NDC80 complex, which is required for chromosome segregation and spindle checkpoint activity.</text>
</comment>
<evidence type="ECO:0000256" key="1">
    <source>
        <dbReference type="RuleBase" id="RU368011"/>
    </source>
</evidence>
<comment type="similarity">
    <text evidence="1">Belongs to the SPC24 family.</text>
</comment>
<evidence type="ECO:0000313" key="3">
    <source>
        <dbReference type="RefSeq" id="XP_018019198.1"/>
    </source>
</evidence>
<comment type="subunit">
    <text evidence="1">Component of the NDC80 complex.</text>
</comment>
<dbReference type="Pfam" id="PF08286">
    <property type="entry name" value="Spc24"/>
    <property type="match status" value="1"/>
</dbReference>
<keyword evidence="1" id="KW-0158">Chromosome</keyword>
<dbReference type="OrthoDB" id="6349744at2759"/>
<dbReference type="Gene3D" id="3.30.160.570">
    <property type="entry name" value="Ncd80 complex, Spc24 subunit"/>
    <property type="match status" value="1"/>
</dbReference>
<accession>A0A8B7NZJ8</accession>
<dbReference type="Proteomes" id="UP000694843">
    <property type="component" value="Unplaced"/>
</dbReference>
<dbReference type="GeneID" id="108675681"/>
<gene>
    <name evidence="3" type="primary">LOC108675681</name>
</gene>
<dbReference type="AlphaFoldDB" id="A0A8B7NZJ8"/>